<dbReference type="GO" id="GO:0006355">
    <property type="term" value="P:regulation of DNA-templated transcription"/>
    <property type="evidence" value="ECO:0007669"/>
    <property type="project" value="InterPro"/>
</dbReference>
<sequence length="218" mass="24845">MTAGKQIQVAVADDHTLMRKALARLISTFENYSILFEADNGSDVKDKIGRHIIPDILLLDVNMPGMDGYETVKWLFKNHPHIKVLALSMSSDESTIIRMLRLGAKGYIMKNTEPEELKMALDSVMEKNFYLSEYISGKIISGLHKDIDQPDEPISLTEKEKEFLQWVCSELTYKDIAAKMFVSPRTVDDYRNSLFDKLKVKTRVGLVLYAIRHGMVEA</sequence>
<evidence type="ECO:0000313" key="7">
    <source>
        <dbReference type="Proteomes" id="UP000263900"/>
    </source>
</evidence>
<dbReference type="InterPro" id="IPR016032">
    <property type="entry name" value="Sig_transdc_resp-reg_C-effctor"/>
</dbReference>
<dbReference type="PANTHER" id="PTHR43214">
    <property type="entry name" value="TWO-COMPONENT RESPONSE REGULATOR"/>
    <property type="match status" value="1"/>
</dbReference>
<dbReference type="PANTHER" id="PTHR43214:SF43">
    <property type="entry name" value="TWO-COMPONENT RESPONSE REGULATOR"/>
    <property type="match status" value="1"/>
</dbReference>
<dbReference type="PRINTS" id="PR00038">
    <property type="entry name" value="HTHLUXR"/>
</dbReference>
<dbReference type="RefSeq" id="WP_119052168.1">
    <property type="nucleotide sequence ID" value="NZ_CP032157.1"/>
</dbReference>
<protein>
    <submittedName>
        <fullName evidence="6">DNA-binding response regulator</fullName>
    </submittedName>
</protein>
<dbReference type="GO" id="GO:0003677">
    <property type="term" value="F:DNA binding"/>
    <property type="evidence" value="ECO:0007669"/>
    <property type="project" value="UniProtKB-KW"/>
</dbReference>
<dbReference type="GO" id="GO:0000160">
    <property type="term" value="P:phosphorelay signal transduction system"/>
    <property type="evidence" value="ECO:0007669"/>
    <property type="project" value="InterPro"/>
</dbReference>
<dbReference type="Pfam" id="PF00196">
    <property type="entry name" value="GerE"/>
    <property type="match status" value="1"/>
</dbReference>
<reference evidence="6 7" key="1">
    <citation type="submission" date="2018-09" db="EMBL/GenBank/DDBJ databases">
        <title>Genome sequencing of strain 6GH32-13.</title>
        <authorList>
            <person name="Weon H.-Y."/>
            <person name="Heo J."/>
            <person name="Kwon S.-W."/>
        </authorList>
    </citation>
    <scope>NUCLEOTIDE SEQUENCE [LARGE SCALE GENOMIC DNA]</scope>
    <source>
        <strain evidence="6 7">5GH32-13</strain>
    </source>
</reference>
<evidence type="ECO:0000256" key="2">
    <source>
        <dbReference type="ARBA" id="ARBA00023125"/>
    </source>
</evidence>
<dbReference type="EMBL" id="CP032157">
    <property type="protein sequence ID" value="AXY76290.1"/>
    <property type="molecule type" value="Genomic_DNA"/>
</dbReference>
<dbReference type="InterPro" id="IPR001789">
    <property type="entry name" value="Sig_transdc_resp-reg_receiver"/>
</dbReference>
<dbReference type="InterPro" id="IPR011006">
    <property type="entry name" value="CheY-like_superfamily"/>
</dbReference>
<evidence type="ECO:0000259" key="4">
    <source>
        <dbReference type="PROSITE" id="PS50043"/>
    </source>
</evidence>
<evidence type="ECO:0000259" key="5">
    <source>
        <dbReference type="PROSITE" id="PS50110"/>
    </source>
</evidence>
<keyword evidence="1 3" id="KW-0597">Phosphoprotein</keyword>
<dbReference type="SMART" id="SM00448">
    <property type="entry name" value="REC"/>
    <property type="match status" value="1"/>
</dbReference>
<dbReference type="SUPFAM" id="SSF52172">
    <property type="entry name" value="CheY-like"/>
    <property type="match status" value="1"/>
</dbReference>
<proteinExistence type="predicted"/>
<dbReference type="InterPro" id="IPR058245">
    <property type="entry name" value="NreC/VraR/RcsB-like_REC"/>
</dbReference>
<feature type="domain" description="HTH luxR-type" evidence="4">
    <location>
        <begin position="149"/>
        <end position="214"/>
    </location>
</feature>
<dbReference type="KEGG" id="pseg:D3H65_20850"/>
<dbReference type="Pfam" id="PF00072">
    <property type="entry name" value="Response_reg"/>
    <property type="match status" value="1"/>
</dbReference>
<keyword evidence="7" id="KW-1185">Reference proteome</keyword>
<dbReference type="OrthoDB" id="9797341at2"/>
<keyword evidence="2 6" id="KW-0238">DNA-binding</keyword>
<dbReference type="AlphaFoldDB" id="A0A3B7MTB3"/>
<name>A0A3B7MTB3_9BACT</name>
<accession>A0A3B7MTB3</accession>
<dbReference type="Gene3D" id="3.40.50.2300">
    <property type="match status" value="1"/>
</dbReference>
<dbReference type="CDD" id="cd17535">
    <property type="entry name" value="REC_NarL-like"/>
    <property type="match status" value="1"/>
</dbReference>
<feature type="modified residue" description="4-aspartylphosphate" evidence="3">
    <location>
        <position position="60"/>
    </location>
</feature>
<gene>
    <name evidence="6" type="ORF">D3H65_20850</name>
</gene>
<dbReference type="CDD" id="cd06170">
    <property type="entry name" value="LuxR_C_like"/>
    <property type="match status" value="1"/>
</dbReference>
<organism evidence="6 7">
    <name type="scientific">Paraflavitalea soli</name>
    <dbReference type="NCBI Taxonomy" id="2315862"/>
    <lineage>
        <taxon>Bacteria</taxon>
        <taxon>Pseudomonadati</taxon>
        <taxon>Bacteroidota</taxon>
        <taxon>Chitinophagia</taxon>
        <taxon>Chitinophagales</taxon>
        <taxon>Chitinophagaceae</taxon>
        <taxon>Paraflavitalea</taxon>
    </lineage>
</organism>
<dbReference type="InterPro" id="IPR000792">
    <property type="entry name" value="Tscrpt_reg_LuxR_C"/>
</dbReference>
<dbReference type="Proteomes" id="UP000263900">
    <property type="component" value="Chromosome"/>
</dbReference>
<dbReference type="SUPFAM" id="SSF46894">
    <property type="entry name" value="C-terminal effector domain of the bipartite response regulators"/>
    <property type="match status" value="1"/>
</dbReference>
<feature type="domain" description="Response regulatory" evidence="5">
    <location>
        <begin position="8"/>
        <end position="125"/>
    </location>
</feature>
<dbReference type="PROSITE" id="PS50043">
    <property type="entry name" value="HTH_LUXR_2"/>
    <property type="match status" value="1"/>
</dbReference>
<dbReference type="SMART" id="SM00421">
    <property type="entry name" value="HTH_LUXR"/>
    <property type="match status" value="1"/>
</dbReference>
<dbReference type="PROSITE" id="PS50110">
    <property type="entry name" value="RESPONSE_REGULATORY"/>
    <property type="match status" value="1"/>
</dbReference>
<evidence type="ECO:0000256" key="3">
    <source>
        <dbReference type="PROSITE-ProRule" id="PRU00169"/>
    </source>
</evidence>
<evidence type="ECO:0000256" key="1">
    <source>
        <dbReference type="ARBA" id="ARBA00022553"/>
    </source>
</evidence>
<evidence type="ECO:0000313" key="6">
    <source>
        <dbReference type="EMBL" id="AXY76290.1"/>
    </source>
</evidence>
<dbReference type="InterPro" id="IPR039420">
    <property type="entry name" value="WalR-like"/>
</dbReference>